<dbReference type="HOGENOM" id="CLU_188469_0_0_6"/>
<evidence type="ECO:0000313" key="2">
    <source>
        <dbReference type="Proteomes" id="UP000005723"/>
    </source>
</evidence>
<dbReference type="AlphaFoldDB" id="D4E6P9"/>
<gene>
    <name evidence="1" type="ORF">HMPREF0758_3849</name>
</gene>
<accession>D4E6P9</accession>
<protein>
    <submittedName>
        <fullName evidence="1">Uncharacterized protein</fullName>
    </submittedName>
</protein>
<name>D4E6P9_SEROD</name>
<reference evidence="1 2" key="1">
    <citation type="submission" date="2010-01" db="EMBL/GenBank/DDBJ databases">
        <authorList>
            <person name="Muzny D."/>
            <person name="Qin X."/>
            <person name="Deng J."/>
            <person name="Jiang H."/>
            <person name="Liu Y."/>
            <person name="Qu J."/>
            <person name="Song X.-Z."/>
            <person name="Zhang L."/>
            <person name="Thornton R."/>
            <person name="Coyle M."/>
            <person name="Francisco L."/>
            <person name="Jackson L."/>
            <person name="Javaid M."/>
            <person name="Korchina V."/>
            <person name="Kovar C."/>
            <person name="Mata R."/>
            <person name="Mathew T."/>
            <person name="Ngo R."/>
            <person name="Nguyen L."/>
            <person name="Nguyen N."/>
            <person name="Okwuonu G."/>
            <person name="Ongeri F."/>
            <person name="Pham C."/>
            <person name="Simmons D."/>
            <person name="Wilczek-Boney K."/>
            <person name="Hale W."/>
            <person name="Jakkamsetti A."/>
            <person name="Pham P."/>
            <person name="Ruth R."/>
            <person name="San Lucas F."/>
            <person name="Warren J."/>
            <person name="Zhang J."/>
            <person name="Zhao Z."/>
            <person name="Zhou C."/>
            <person name="Zhu D."/>
            <person name="Lee S."/>
            <person name="Bess C."/>
            <person name="Blankenburg K."/>
            <person name="Forbes L."/>
            <person name="Fu Q."/>
            <person name="Gubbala S."/>
            <person name="Hirani K."/>
            <person name="Jayaseelan J.C."/>
            <person name="Lara F."/>
            <person name="Munidasa M."/>
            <person name="Palculict T."/>
            <person name="Patil S."/>
            <person name="Pu L.-L."/>
            <person name="Saada N."/>
            <person name="Tang L."/>
            <person name="Weissenberger G."/>
            <person name="Zhu Y."/>
            <person name="Hemphill L."/>
            <person name="Shang Y."/>
            <person name="Youmans B."/>
            <person name="Ayvaz T."/>
            <person name="Ross M."/>
            <person name="Santibanez J."/>
            <person name="Aqrawi P."/>
            <person name="Gross S."/>
            <person name="Joshi V."/>
            <person name="Fowler G."/>
            <person name="Nazareth L."/>
            <person name="Reid J."/>
            <person name="Worley K."/>
            <person name="Petrosino J."/>
            <person name="Highlander S."/>
            <person name="Gibbs R."/>
        </authorList>
    </citation>
    <scope>NUCLEOTIDE SEQUENCE [LARGE SCALE GENOMIC DNA]</scope>
    <source>
        <strain evidence="1 2">DSM 4582</strain>
    </source>
</reference>
<organism evidence="1 2">
    <name type="scientific">Serratia odorifera DSM 4582</name>
    <dbReference type="NCBI Taxonomy" id="667129"/>
    <lineage>
        <taxon>Bacteria</taxon>
        <taxon>Pseudomonadati</taxon>
        <taxon>Pseudomonadota</taxon>
        <taxon>Gammaproteobacteria</taxon>
        <taxon>Enterobacterales</taxon>
        <taxon>Yersiniaceae</taxon>
        <taxon>Serratia</taxon>
    </lineage>
</organism>
<comment type="caution">
    <text evidence="1">The sequence shown here is derived from an EMBL/GenBank/DDBJ whole genome shotgun (WGS) entry which is preliminary data.</text>
</comment>
<dbReference type="EMBL" id="ADBY01000052">
    <property type="protein sequence ID" value="EFE94615.1"/>
    <property type="molecule type" value="Genomic_DNA"/>
</dbReference>
<dbReference type="STRING" id="667129.HMPREF0758_3849"/>
<evidence type="ECO:0000313" key="1">
    <source>
        <dbReference type="EMBL" id="EFE94615.1"/>
    </source>
</evidence>
<sequence>MMFEFIKRRRQENPVDAADNHAEAARAAETIAQWEQRLANNPQDGEIQKQLMLEYNRALKIYAKSKRHRDQLDLLFVKIDELRNITRKTI</sequence>
<dbReference type="Proteomes" id="UP000005723">
    <property type="component" value="Unassembled WGS sequence"/>
</dbReference>
<proteinExistence type="predicted"/>
<keyword evidence="2" id="KW-1185">Reference proteome</keyword>